<evidence type="ECO:0000313" key="3">
    <source>
        <dbReference type="Proteomes" id="UP000001635"/>
    </source>
</evidence>
<dbReference type="Gene3D" id="3.40.50.300">
    <property type="entry name" value="P-loop containing nucleotide triphosphate hydrolases"/>
    <property type="match status" value="1"/>
</dbReference>
<accession>G0J0F4</accession>
<evidence type="ECO:0000313" key="2">
    <source>
        <dbReference type="EMBL" id="AEL23870.1"/>
    </source>
</evidence>
<gene>
    <name evidence="2" type="ordered locus">Cycma_0085</name>
</gene>
<sequence length="262" mass="29952">MKVLGIKQFHQMRFKFLPLPKLFKATMGDLPFNFIAVVYGYSGNGKTEFCMQLAKMLCDFGKVAWLSYEQRHGSDLQAATLRNKMEEVNGSYYPIDPIENVPEGVGLLEDLDNYLGKRNSPDFIFIDSLDYTGFDWEDYTYLKNKYGKRKSFIFISHSTKNGTLKKRISERVVFDGGLGIFVDKFIAKPDKNRYGGFEPYIIFEERARLLNPAFFSKRVKEPNKGKTSGVKEKDLFETEGEASKNVLETEGVRAVNSTKTQG</sequence>
<dbReference type="KEGG" id="cmr:Cycma_0085"/>
<proteinExistence type="predicted"/>
<feature type="region of interest" description="Disordered" evidence="1">
    <location>
        <begin position="220"/>
        <end position="242"/>
    </location>
</feature>
<name>G0J0F4_CYCMS</name>
<keyword evidence="3" id="KW-1185">Reference proteome</keyword>
<evidence type="ECO:0000256" key="1">
    <source>
        <dbReference type="SAM" id="MobiDB-lite"/>
    </source>
</evidence>
<protein>
    <recommendedName>
        <fullName evidence="4">AAA+ ATPase domain-containing protein</fullName>
    </recommendedName>
</protein>
<dbReference type="SUPFAM" id="SSF52540">
    <property type="entry name" value="P-loop containing nucleoside triphosphate hydrolases"/>
    <property type="match status" value="1"/>
</dbReference>
<dbReference type="InterPro" id="IPR027417">
    <property type="entry name" value="P-loop_NTPase"/>
</dbReference>
<dbReference type="STRING" id="880070.Cycma_0085"/>
<evidence type="ECO:0008006" key="4">
    <source>
        <dbReference type="Google" id="ProtNLM"/>
    </source>
</evidence>
<dbReference type="OrthoDB" id="796468at2"/>
<dbReference type="EMBL" id="CP002955">
    <property type="protein sequence ID" value="AEL23870.1"/>
    <property type="molecule type" value="Genomic_DNA"/>
</dbReference>
<feature type="compositionally biased region" description="Basic and acidic residues" evidence="1">
    <location>
        <begin position="220"/>
        <end position="236"/>
    </location>
</feature>
<dbReference type="AlphaFoldDB" id="G0J0F4"/>
<dbReference type="HOGENOM" id="CLU_092738_0_0_10"/>
<dbReference type="eggNOG" id="COG0467">
    <property type="taxonomic scope" value="Bacteria"/>
</dbReference>
<dbReference type="RefSeq" id="WP_014018169.1">
    <property type="nucleotide sequence ID" value="NC_015914.1"/>
</dbReference>
<organism evidence="2 3">
    <name type="scientific">Cyclobacterium marinum (strain ATCC 25205 / DSM 745 / LMG 13164 / NCIMB 1802)</name>
    <name type="common">Flectobacillus marinus</name>
    <dbReference type="NCBI Taxonomy" id="880070"/>
    <lineage>
        <taxon>Bacteria</taxon>
        <taxon>Pseudomonadati</taxon>
        <taxon>Bacteroidota</taxon>
        <taxon>Cytophagia</taxon>
        <taxon>Cytophagales</taxon>
        <taxon>Cyclobacteriaceae</taxon>
        <taxon>Cyclobacterium</taxon>
    </lineage>
</organism>
<dbReference type="Proteomes" id="UP000001635">
    <property type="component" value="Chromosome"/>
</dbReference>
<reference evidence="3" key="1">
    <citation type="submission" date="2011-07" db="EMBL/GenBank/DDBJ databases">
        <title>The complete genome of Cyclobacterium marinum DSM 745.</title>
        <authorList>
            <person name="Lucas S."/>
            <person name="Han J."/>
            <person name="Lapidus A."/>
            <person name="Bruce D."/>
            <person name="Goodwin L."/>
            <person name="Pitluck S."/>
            <person name="Peters L."/>
            <person name="Kyrpides N."/>
            <person name="Mavromatis K."/>
            <person name="Ivanova N."/>
            <person name="Ovchinnikova G."/>
            <person name="Chertkov O."/>
            <person name="Detter J.C."/>
            <person name="Tapia R."/>
            <person name="Han C."/>
            <person name="Land M."/>
            <person name="Hauser L."/>
            <person name="Markowitz V."/>
            <person name="Cheng J.-F."/>
            <person name="Hugenholtz P."/>
            <person name="Woyke T."/>
            <person name="Wu D."/>
            <person name="Tindall B."/>
            <person name="Schuetze A."/>
            <person name="Brambilla E."/>
            <person name="Klenk H.-P."/>
            <person name="Eisen J.A."/>
        </authorList>
    </citation>
    <scope>NUCLEOTIDE SEQUENCE [LARGE SCALE GENOMIC DNA]</scope>
    <source>
        <strain evidence="3">ATCC 25205 / DSM 745 / LMG 13164 / NCIMB 1802</strain>
    </source>
</reference>